<keyword evidence="4" id="KW-0547">Nucleotide-binding</keyword>
<dbReference type="NCBIfam" id="TIGR00073">
    <property type="entry name" value="hypB"/>
    <property type="match status" value="1"/>
</dbReference>
<organism evidence="11 12">
    <name type="scientific">Aquitalea magnusonii</name>
    <dbReference type="NCBI Taxonomy" id="332411"/>
    <lineage>
        <taxon>Bacteria</taxon>
        <taxon>Pseudomonadati</taxon>
        <taxon>Pseudomonadota</taxon>
        <taxon>Betaproteobacteria</taxon>
        <taxon>Neisseriales</taxon>
        <taxon>Chromobacteriaceae</taxon>
        <taxon>Aquitalea</taxon>
    </lineage>
</organism>
<keyword evidence="6" id="KW-0862">Zinc</keyword>
<name>A0A3G9GER4_9NEIS</name>
<dbReference type="Gene3D" id="3.40.50.300">
    <property type="entry name" value="P-loop containing nucleotide triphosphate hydrolases"/>
    <property type="match status" value="1"/>
</dbReference>
<dbReference type="STRING" id="332411.VI06_02265"/>
<evidence type="ECO:0000256" key="4">
    <source>
        <dbReference type="ARBA" id="ARBA00022741"/>
    </source>
</evidence>
<keyword evidence="5" id="KW-0378">Hydrolase</keyword>
<evidence type="ECO:0000313" key="11">
    <source>
        <dbReference type="EMBL" id="BBF85955.1"/>
    </source>
</evidence>
<evidence type="ECO:0000256" key="1">
    <source>
        <dbReference type="ARBA" id="ARBA00006211"/>
    </source>
</evidence>
<dbReference type="SUPFAM" id="SSF52540">
    <property type="entry name" value="P-loop containing nucleoside triphosphate hydrolases"/>
    <property type="match status" value="1"/>
</dbReference>
<dbReference type="InterPro" id="IPR027417">
    <property type="entry name" value="P-loop_NTPase"/>
</dbReference>
<sequence>MATGRCHQNEKQGEAAMCTVCGCSKGNVKIEGRTPGGVKFPYRPHHAHSHDHGHSHDHDHDQHHHVHAHLAPASPADQAAEHQPTLSQQAGGAALHYGQGAAHAHAPGLSQARMVKIEQDILSKNDGYAAQNRQWLRDRGIFALNLVSSPGSGKTTLLAETIRQLGSDTLVYVVEGDQQTSNDAERIRAAGAPAIQINTGKGCHLDAHMVGQALEQLNPADDSLLLIENVGNLVCPAAFDLGEAHKVAILSVTEGEDKPLKYPDMFAAADIMLLTKIDLLRHLDFDVDVCIANARRINPKIKVLQLSSKSGDGMDLWIDWLLLAMNDAQLVKQREVARLRQQIAALEQQLQERR</sequence>
<dbReference type="NCBIfam" id="NF007775">
    <property type="entry name" value="PRK10463.1"/>
    <property type="match status" value="1"/>
</dbReference>
<dbReference type="GO" id="GO:0003924">
    <property type="term" value="F:GTPase activity"/>
    <property type="evidence" value="ECO:0007669"/>
    <property type="project" value="InterPro"/>
</dbReference>
<dbReference type="InterPro" id="IPR004392">
    <property type="entry name" value="Hyd_mat_HypB"/>
</dbReference>
<dbReference type="Proteomes" id="UP000198290">
    <property type="component" value="Chromosome"/>
</dbReference>
<evidence type="ECO:0000259" key="10">
    <source>
        <dbReference type="Pfam" id="PF02492"/>
    </source>
</evidence>
<gene>
    <name evidence="11" type="ORF">DLM_2341</name>
</gene>
<feature type="region of interest" description="Disordered" evidence="9">
    <location>
        <begin position="34"/>
        <end position="91"/>
    </location>
</feature>
<proteinExistence type="inferred from homology"/>
<evidence type="ECO:0000256" key="3">
    <source>
        <dbReference type="ARBA" id="ARBA00022723"/>
    </source>
</evidence>
<keyword evidence="2" id="KW-0533">Nickel</keyword>
<evidence type="ECO:0000313" key="12">
    <source>
        <dbReference type="Proteomes" id="UP000198290"/>
    </source>
</evidence>
<dbReference type="CDD" id="cd05390">
    <property type="entry name" value="HypB"/>
    <property type="match status" value="1"/>
</dbReference>
<accession>A0A3G9GER4</accession>
<evidence type="ECO:0000256" key="7">
    <source>
        <dbReference type="ARBA" id="ARBA00023134"/>
    </source>
</evidence>
<evidence type="ECO:0000256" key="2">
    <source>
        <dbReference type="ARBA" id="ARBA00022596"/>
    </source>
</evidence>
<dbReference type="AlphaFoldDB" id="A0A3G9GER4"/>
<evidence type="ECO:0000256" key="6">
    <source>
        <dbReference type="ARBA" id="ARBA00022833"/>
    </source>
</evidence>
<evidence type="ECO:0000256" key="5">
    <source>
        <dbReference type="ARBA" id="ARBA00022801"/>
    </source>
</evidence>
<dbReference type="GO" id="GO:0016151">
    <property type="term" value="F:nickel cation binding"/>
    <property type="evidence" value="ECO:0007669"/>
    <property type="project" value="InterPro"/>
</dbReference>
<comment type="similarity">
    <text evidence="1">Belongs to the SIMIBI class G3E GTPase family. HypB/HupM subfamily.</text>
</comment>
<feature type="compositionally biased region" description="Basic and acidic residues" evidence="9">
    <location>
        <begin position="50"/>
        <end position="62"/>
    </location>
</feature>
<reference evidence="12" key="3">
    <citation type="journal article" date="2017" name="Plant Physiol. Biochem.">
        <title>Differential oxidative and antioxidative response of duckweed Lemna minor toward plant growth promoting/inhibiting bacteria.</title>
        <authorList>
            <person name="Ishizawa H."/>
            <person name="Kuroda M."/>
            <person name="Morikawa M."/>
            <person name="Ike M."/>
        </authorList>
    </citation>
    <scope>NUCLEOTIDE SEQUENCE [LARGE SCALE GENOMIC DNA]</scope>
    <source>
        <strain evidence="12">H3</strain>
    </source>
</reference>
<dbReference type="GO" id="GO:0005525">
    <property type="term" value="F:GTP binding"/>
    <property type="evidence" value="ECO:0007669"/>
    <property type="project" value="UniProtKB-KW"/>
</dbReference>
<dbReference type="GO" id="GO:0051604">
    <property type="term" value="P:protein maturation"/>
    <property type="evidence" value="ECO:0007669"/>
    <property type="project" value="InterPro"/>
</dbReference>
<dbReference type="GO" id="GO:0008270">
    <property type="term" value="F:zinc ion binding"/>
    <property type="evidence" value="ECO:0007669"/>
    <property type="project" value="TreeGrafter"/>
</dbReference>
<reference evidence="11 12" key="2">
    <citation type="journal article" date="2017" name="Genome Announc.">
        <title>Draft genome sequence of Aquitalea magnusonii strain H3, a plant growth-promoting bacterium of duckweed Lemna minor.</title>
        <authorList>
            <person name="Ishizawa H."/>
            <person name="Kuroda M."/>
            <person name="Ike M."/>
        </authorList>
    </citation>
    <scope>NUCLEOTIDE SEQUENCE [LARGE SCALE GENOMIC DNA]</scope>
    <source>
        <strain evidence="11 12">H3</strain>
    </source>
</reference>
<evidence type="ECO:0000256" key="9">
    <source>
        <dbReference type="SAM" id="MobiDB-lite"/>
    </source>
</evidence>
<dbReference type="KEGG" id="amah:DLM_2341"/>
<keyword evidence="7" id="KW-0342">GTP-binding</keyword>
<keyword evidence="3" id="KW-0479">Metal-binding</keyword>
<dbReference type="Pfam" id="PF02492">
    <property type="entry name" value="cobW"/>
    <property type="match status" value="1"/>
</dbReference>
<dbReference type="EMBL" id="AP018823">
    <property type="protein sequence ID" value="BBF85955.1"/>
    <property type="molecule type" value="Genomic_DNA"/>
</dbReference>
<protein>
    <recommendedName>
        <fullName evidence="8">Hydrogenase maturation factor HypB</fullName>
    </recommendedName>
</protein>
<dbReference type="PANTHER" id="PTHR30134">
    <property type="entry name" value="HYDROGENASE PROTEIN ASSEMBLY PROTEIN, NICKEL CHAPERONE"/>
    <property type="match status" value="1"/>
</dbReference>
<dbReference type="InterPro" id="IPR003495">
    <property type="entry name" value="CobW/HypB/UreG_nucleotide-bd"/>
</dbReference>
<evidence type="ECO:0000256" key="8">
    <source>
        <dbReference type="ARBA" id="ARBA00035238"/>
    </source>
</evidence>
<feature type="domain" description="CobW/HypB/UreG nucleotide-binding" evidence="10">
    <location>
        <begin position="145"/>
        <end position="304"/>
    </location>
</feature>
<dbReference type="PANTHER" id="PTHR30134:SF2">
    <property type="entry name" value="HYDROGENASE MATURATION FACTOR HYPB"/>
    <property type="match status" value="1"/>
</dbReference>
<keyword evidence="12" id="KW-1185">Reference proteome</keyword>
<reference evidence="12" key="1">
    <citation type="journal article" date="2017" name="Biotechnol. Biofuels">
        <title>Evaluation of environmental bacterial communities as a factor affecting the growth of duckweed Lemna minor.</title>
        <authorList>
            <person name="Ishizawa H."/>
            <person name="Kuroda M."/>
            <person name="Morikawa M."/>
            <person name="Ike M."/>
        </authorList>
    </citation>
    <scope>NUCLEOTIDE SEQUENCE [LARGE SCALE GENOMIC DNA]</scope>
    <source>
        <strain evidence="12">H3</strain>
    </source>
</reference>